<dbReference type="RefSeq" id="WP_116164966.1">
    <property type="nucleotide sequence ID" value="NZ_JACHJY010000014.1"/>
</dbReference>
<proteinExistence type="predicted"/>
<dbReference type="AlphaFoldDB" id="A0A7W7XFR0"/>
<evidence type="ECO:0000313" key="2">
    <source>
        <dbReference type="EMBL" id="MBB4986705.1"/>
    </source>
</evidence>
<accession>A0A7W7XFR0</accession>
<reference evidence="2 3" key="1">
    <citation type="submission" date="2020-08" db="EMBL/GenBank/DDBJ databases">
        <title>Genomic Encyclopedia of Type Strains, Phase III (KMG-III): the genomes of soil and plant-associated and newly described type strains.</title>
        <authorList>
            <person name="Whitman W."/>
        </authorList>
    </citation>
    <scope>NUCLEOTIDE SEQUENCE [LARGE SCALE GENOMIC DNA]</scope>
    <source>
        <strain evidence="2 3">SFB5A</strain>
    </source>
</reference>
<feature type="region of interest" description="Disordered" evidence="1">
    <location>
        <begin position="213"/>
        <end position="261"/>
    </location>
</feature>
<protein>
    <submittedName>
        <fullName evidence="2">Vacuolar-type H+-ATPase subunit I/STV1</fullName>
    </submittedName>
</protein>
<dbReference type="Proteomes" id="UP000582643">
    <property type="component" value="Unassembled WGS sequence"/>
</dbReference>
<comment type="caution">
    <text evidence="2">The sequence shown here is derived from an EMBL/GenBank/DDBJ whole genome shotgun (WGS) entry which is preliminary data.</text>
</comment>
<feature type="region of interest" description="Disordered" evidence="1">
    <location>
        <begin position="39"/>
        <end position="78"/>
    </location>
</feature>
<dbReference type="EMBL" id="JACHJY010000014">
    <property type="protein sequence ID" value="MBB4986705.1"/>
    <property type="molecule type" value="Genomic_DNA"/>
</dbReference>
<gene>
    <name evidence="2" type="ORF">GGE06_007676</name>
</gene>
<evidence type="ECO:0000256" key="1">
    <source>
        <dbReference type="SAM" id="MobiDB-lite"/>
    </source>
</evidence>
<organism evidence="2 3">
    <name type="scientific">Streptomyces nymphaeiformis</name>
    <dbReference type="NCBI Taxonomy" id="2663842"/>
    <lineage>
        <taxon>Bacteria</taxon>
        <taxon>Bacillati</taxon>
        <taxon>Actinomycetota</taxon>
        <taxon>Actinomycetes</taxon>
        <taxon>Kitasatosporales</taxon>
        <taxon>Streptomycetaceae</taxon>
        <taxon>Streptomyces</taxon>
    </lineage>
</organism>
<evidence type="ECO:0000313" key="3">
    <source>
        <dbReference type="Proteomes" id="UP000582643"/>
    </source>
</evidence>
<name>A0A7W7XFR0_9ACTN</name>
<sequence>MPAEVLPRYRRVYRVVKGEQRQFKRNQWWTSRKSIVDQDKHEVMRQRREAERAERAARNQEREEAAKRRRKKLEEQERARKAEEAERLRLEREEEHRAYMEQMRRRWAEEGTLREQERLEREARLAREQAEREEKERQDLATARAWWGRLSSEQISELFAAVAEYARRASGLRVEIPEKPAMCTPYARDVPIYVQGRRRTLLLRRVTLSRPDRFLPRRRERAAPGPQCPGSTRTRRRPSHRSDRAARSGGTRTAHHVLNAH</sequence>
<keyword evidence="3" id="KW-1185">Reference proteome</keyword>